<dbReference type="PANTHER" id="PTHR35545">
    <property type="entry name" value="F-BOX DOMAIN-CONTAINING PROTEIN"/>
    <property type="match status" value="1"/>
</dbReference>
<sequence length="368" mass="41221">MAARKKKDLPSRRQRRQACGEDRLSALSNDLLLQILRRVNSRTALSRRLAHLPRELPVLDLKVTDALPPRYRRRLLLLREARRTHQLCYFGSNMVTDITGRYERRATRSMVASVKSLLASGASRRATRLSFEVFAMPGGHQFLGHPGSGACRHAHGPDRAQAAGLQFPPWYQHQRKASRVSLAMPQAHQLLAAVTRGPHSAHHARLARLAQVNARPCLPPPQLQVLHLISCRYPLTGKSLRLVFNAPNSQIRELVIDSPLIIVELSSLPKLQSLTVLHSSFVLSSATAAPCLTHVSFVFSVGPLEGDSLSFHYRNNLDRIFRVLMSFFERAIGMTDLALWFTGPGLQTTIKERSQPLLQVLLLLHVTK</sequence>
<accession>A0A2K2DJ32</accession>
<dbReference type="Gramene" id="PNT74287">
    <property type="protein sequence ID" value="PNT74287"/>
    <property type="gene ID" value="BRADI_1g12063v3"/>
</dbReference>
<name>A0A2K2DJ32_BRADI</name>
<evidence type="ECO:0000313" key="1">
    <source>
        <dbReference type="EMBL" id="PNT74287.1"/>
    </source>
</evidence>
<dbReference type="AlphaFoldDB" id="A0A2K2DJ32"/>
<reference evidence="1" key="2">
    <citation type="submission" date="2017-06" db="EMBL/GenBank/DDBJ databases">
        <title>WGS assembly of Brachypodium distachyon.</title>
        <authorList>
            <consortium name="The International Brachypodium Initiative"/>
            <person name="Lucas S."/>
            <person name="Harmon-Smith M."/>
            <person name="Lail K."/>
            <person name="Tice H."/>
            <person name="Grimwood J."/>
            <person name="Bruce D."/>
            <person name="Barry K."/>
            <person name="Shu S."/>
            <person name="Lindquist E."/>
            <person name="Wang M."/>
            <person name="Pitluck S."/>
            <person name="Vogel J.P."/>
            <person name="Garvin D.F."/>
            <person name="Mockler T.C."/>
            <person name="Schmutz J."/>
            <person name="Rokhsar D."/>
            <person name="Bevan M.W."/>
        </authorList>
    </citation>
    <scope>NUCLEOTIDE SEQUENCE</scope>
    <source>
        <strain evidence="1">Bd21</strain>
    </source>
</reference>
<dbReference type="InParanoid" id="A0A2K2DJ32"/>
<dbReference type="PANTHER" id="PTHR35545:SF22">
    <property type="entry name" value="F-BOX DOMAIN-CONTAINING PROTEIN"/>
    <property type="match status" value="1"/>
</dbReference>
<proteinExistence type="predicted"/>
<evidence type="ECO:0000313" key="2">
    <source>
        <dbReference type="EnsemblPlants" id="PNT74287"/>
    </source>
</evidence>
<dbReference type="EnsemblPlants" id="PNT74287">
    <property type="protein sequence ID" value="PNT74287"/>
    <property type="gene ID" value="BRADI_1g12063v3"/>
</dbReference>
<reference evidence="1 2" key="1">
    <citation type="journal article" date="2010" name="Nature">
        <title>Genome sequencing and analysis of the model grass Brachypodium distachyon.</title>
        <authorList>
            <consortium name="International Brachypodium Initiative"/>
        </authorList>
    </citation>
    <scope>NUCLEOTIDE SEQUENCE [LARGE SCALE GENOMIC DNA]</scope>
    <source>
        <strain evidence="1 2">Bd21</strain>
    </source>
</reference>
<dbReference type="Proteomes" id="UP000008810">
    <property type="component" value="Chromosome 1"/>
</dbReference>
<gene>
    <name evidence="1" type="ORF">BRADI_1g12063v3</name>
</gene>
<keyword evidence="3" id="KW-1185">Reference proteome</keyword>
<protein>
    <recommendedName>
        <fullName evidence="4">F-box domain-containing protein</fullName>
    </recommendedName>
</protein>
<evidence type="ECO:0008006" key="4">
    <source>
        <dbReference type="Google" id="ProtNLM"/>
    </source>
</evidence>
<organism evidence="1">
    <name type="scientific">Brachypodium distachyon</name>
    <name type="common">Purple false brome</name>
    <name type="synonym">Trachynia distachya</name>
    <dbReference type="NCBI Taxonomy" id="15368"/>
    <lineage>
        <taxon>Eukaryota</taxon>
        <taxon>Viridiplantae</taxon>
        <taxon>Streptophyta</taxon>
        <taxon>Embryophyta</taxon>
        <taxon>Tracheophyta</taxon>
        <taxon>Spermatophyta</taxon>
        <taxon>Magnoliopsida</taxon>
        <taxon>Liliopsida</taxon>
        <taxon>Poales</taxon>
        <taxon>Poaceae</taxon>
        <taxon>BOP clade</taxon>
        <taxon>Pooideae</taxon>
        <taxon>Stipodae</taxon>
        <taxon>Brachypodieae</taxon>
        <taxon>Brachypodium</taxon>
    </lineage>
</organism>
<dbReference type="STRING" id="15368.A0A2K2DJ32"/>
<evidence type="ECO:0000313" key="3">
    <source>
        <dbReference type="Proteomes" id="UP000008810"/>
    </source>
</evidence>
<dbReference type="EMBL" id="CM000880">
    <property type="protein sequence ID" value="PNT74287.1"/>
    <property type="molecule type" value="Genomic_DNA"/>
</dbReference>
<reference evidence="2" key="3">
    <citation type="submission" date="2018-08" db="UniProtKB">
        <authorList>
            <consortium name="EnsemblPlants"/>
        </authorList>
    </citation>
    <scope>IDENTIFICATION</scope>
    <source>
        <strain evidence="2">cv. Bd21</strain>
    </source>
</reference>